<sequence>MPSGLILLTGATGYIGSHTGLHALKNGYRLRLIIRRVEQSDKLKALFKDHINQLEFVVVPDFTKPNAFDDAVVDVDYVVHVASPMVGKGDDFRKDYVEPAVNGTLSILNAAKSTSSVRKVSIVSSILALLPPDTFVPDAKLPAVVHENSGIKFDVDIDAPVPESPASHAIMYQGSKILAHQATRDWLDAEKPSFAVLTFHPVYVIGPSLIQTSAESIDTVNGVFWNAIRTGEGMLKPTTYVDVRDVAEALVNSLAVSVPSGQEFILHSVPTTWSDIAEAVHKLYPNQDFKLKKIPDDKLDIELENKAAKEILGIPGRPIEELVQGVVDQQLSFSS</sequence>
<gene>
    <name evidence="4" type="ORF">S7711_03808</name>
</gene>
<dbReference type="OrthoDB" id="2735536at2759"/>
<evidence type="ECO:0000259" key="3">
    <source>
        <dbReference type="Pfam" id="PF01370"/>
    </source>
</evidence>
<organism evidence="4 5">
    <name type="scientific">Stachybotrys chartarum (strain CBS 109288 / IBT 7711)</name>
    <name type="common">Toxic black mold</name>
    <name type="synonym">Stilbospora chartarum</name>
    <dbReference type="NCBI Taxonomy" id="1280523"/>
    <lineage>
        <taxon>Eukaryota</taxon>
        <taxon>Fungi</taxon>
        <taxon>Dikarya</taxon>
        <taxon>Ascomycota</taxon>
        <taxon>Pezizomycotina</taxon>
        <taxon>Sordariomycetes</taxon>
        <taxon>Hypocreomycetidae</taxon>
        <taxon>Hypocreales</taxon>
        <taxon>Stachybotryaceae</taxon>
        <taxon>Stachybotrys</taxon>
    </lineage>
</organism>
<dbReference type="PANTHER" id="PTHR10366:SF812">
    <property type="entry name" value="VPS9 DOMAIN-CONTAINING PROTEIN"/>
    <property type="match status" value="1"/>
</dbReference>
<dbReference type="Pfam" id="PF01370">
    <property type="entry name" value="Epimerase"/>
    <property type="match status" value="1"/>
</dbReference>
<dbReference type="InterPro" id="IPR001509">
    <property type="entry name" value="Epimerase_deHydtase"/>
</dbReference>
<name>A0A084AU93_STACB</name>
<keyword evidence="5" id="KW-1185">Reference proteome</keyword>
<dbReference type="PANTHER" id="PTHR10366">
    <property type="entry name" value="NAD DEPENDENT EPIMERASE/DEHYDRATASE"/>
    <property type="match status" value="1"/>
</dbReference>
<dbReference type="AlphaFoldDB" id="A0A084AU93"/>
<evidence type="ECO:0000256" key="2">
    <source>
        <dbReference type="ARBA" id="ARBA00023445"/>
    </source>
</evidence>
<evidence type="ECO:0000313" key="4">
    <source>
        <dbReference type="EMBL" id="KEY68872.1"/>
    </source>
</evidence>
<evidence type="ECO:0000256" key="1">
    <source>
        <dbReference type="ARBA" id="ARBA00023002"/>
    </source>
</evidence>
<evidence type="ECO:0000313" key="5">
    <source>
        <dbReference type="Proteomes" id="UP000028045"/>
    </source>
</evidence>
<dbReference type="SUPFAM" id="SSF51735">
    <property type="entry name" value="NAD(P)-binding Rossmann-fold domains"/>
    <property type="match status" value="1"/>
</dbReference>
<accession>A0A084AU93</accession>
<feature type="domain" description="NAD-dependent epimerase/dehydratase" evidence="3">
    <location>
        <begin position="6"/>
        <end position="254"/>
    </location>
</feature>
<keyword evidence="1" id="KW-0560">Oxidoreductase</keyword>
<dbReference type="HOGENOM" id="CLU_007383_9_2_1"/>
<dbReference type="InterPro" id="IPR050425">
    <property type="entry name" value="NAD(P)_dehydrat-like"/>
</dbReference>
<dbReference type="EMBL" id="KL648556">
    <property type="protein sequence ID" value="KEY68872.1"/>
    <property type="molecule type" value="Genomic_DNA"/>
</dbReference>
<comment type="similarity">
    <text evidence="2">Belongs to the NAD(P)-dependent epimerase/dehydratase family. Dihydroflavonol-4-reductase subfamily.</text>
</comment>
<reference evidence="4 5" key="1">
    <citation type="journal article" date="2014" name="BMC Genomics">
        <title>Comparative genome sequencing reveals chemotype-specific gene clusters in the toxigenic black mold Stachybotrys.</title>
        <authorList>
            <person name="Semeiks J."/>
            <person name="Borek D."/>
            <person name="Otwinowski Z."/>
            <person name="Grishin N.V."/>
        </authorList>
    </citation>
    <scope>NUCLEOTIDE SEQUENCE [LARGE SCALE GENOMIC DNA]</scope>
    <source>
        <strain evidence="5">CBS 109288 / IBT 7711</strain>
    </source>
</reference>
<protein>
    <recommendedName>
        <fullName evidence="3">NAD-dependent epimerase/dehydratase domain-containing protein</fullName>
    </recommendedName>
</protein>
<proteinExistence type="inferred from homology"/>
<dbReference type="Proteomes" id="UP000028045">
    <property type="component" value="Unassembled WGS sequence"/>
</dbReference>
<dbReference type="Gene3D" id="3.40.50.720">
    <property type="entry name" value="NAD(P)-binding Rossmann-like Domain"/>
    <property type="match status" value="1"/>
</dbReference>
<dbReference type="GO" id="GO:0016616">
    <property type="term" value="F:oxidoreductase activity, acting on the CH-OH group of donors, NAD or NADP as acceptor"/>
    <property type="evidence" value="ECO:0007669"/>
    <property type="project" value="TreeGrafter"/>
</dbReference>
<dbReference type="InterPro" id="IPR036291">
    <property type="entry name" value="NAD(P)-bd_dom_sf"/>
</dbReference>